<keyword evidence="10" id="KW-1185">Reference proteome</keyword>
<name>A0A084JJ77_9FIRM</name>
<evidence type="ECO:0000259" key="8">
    <source>
        <dbReference type="Pfam" id="PF02308"/>
    </source>
</evidence>
<comment type="caution">
    <text evidence="9">The sequence shown here is derived from an EMBL/GenBank/DDBJ whole genome shotgun (WGS) entry which is preliminary data.</text>
</comment>
<dbReference type="PANTHER" id="PTHR33778:SF1">
    <property type="entry name" value="MAGNESIUM TRANSPORTER YHID-RELATED"/>
    <property type="match status" value="1"/>
</dbReference>
<evidence type="ECO:0000256" key="3">
    <source>
        <dbReference type="ARBA" id="ARBA00022475"/>
    </source>
</evidence>
<proteinExistence type="inferred from homology"/>
<dbReference type="Pfam" id="PF02308">
    <property type="entry name" value="MgtC"/>
    <property type="match status" value="1"/>
</dbReference>
<feature type="transmembrane region" description="Helical" evidence="7">
    <location>
        <begin position="71"/>
        <end position="89"/>
    </location>
</feature>
<keyword evidence="3" id="KW-1003">Cell membrane</keyword>
<gene>
    <name evidence="9" type="ORF">IO98_17355</name>
</gene>
<evidence type="ECO:0000256" key="6">
    <source>
        <dbReference type="ARBA" id="ARBA00023136"/>
    </source>
</evidence>
<keyword evidence="6 7" id="KW-0472">Membrane</keyword>
<feature type="domain" description="MgtC/SapB/SrpB/YhiD N-terminal" evidence="8">
    <location>
        <begin position="16"/>
        <end position="140"/>
    </location>
</feature>
<dbReference type="Proteomes" id="UP000028525">
    <property type="component" value="Unassembled WGS sequence"/>
</dbReference>
<dbReference type="EMBL" id="JPME01000021">
    <property type="protein sequence ID" value="KEZ89011.1"/>
    <property type="molecule type" value="Genomic_DNA"/>
</dbReference>
<evidence type="ECO:0000256" key="5">
    <source>
        <dbReference type="ARBA" id="ARBA00022989"/>
    </source>
</evidence>
<comment type="similarity">
    <text evidence="2">Belongs to the MgtC/SapB family.</text>
</comment>
<organism evidence="9 10">
    <name type="scientific">Lacrimispora celerecrescens</name>
    <dbReference type="NCBI Taxonomy" id="29354"/>
    <lineage>
        <taxon>Bacteria</taxon>
        <taxon>Bacillati</taxon>
        <taxon>Bacillota</taxon>
        <taxon>Clostridia</taxon>
        <taxon>Lachnospirales</taxon>
        <taxon>Lachnospiraceae</taxon>
        <taxon>Lacrimispora</taxon>
    </lineage>
</organism>
<evidence type="ECO:0000313" key="9">
    <source>
        <dbReference type="EMBL" id="KEZ89011.1"/>
    </source>
</evidence>
<evidence type="ECO:0000313" key="10">
    <source>
        <dbReference type="Proteomes" id="UP000028525"/>
    </source>
</evidence>
<feature type="transmembrane region" description="Helical" evidence="7">
    <location>
        <begin position="120"/>
        <end position="137"/>
    </location>
</feature>
<evidence type="ECO:0000256" key="1">
    <source>
        <dbReference type="ARBA" id="ARBA00004651"/>
    </source>
</evidence>
<evidence type="ECO:0000256" key="4">
    <source>
        <dbReference type="ARBA" id="ARBA00022692"/>
    </source>
</evidence>
<dbReference type="PANTHER" id="PTHR33778">
    <property type="entry name" value="PROTEIN MGTC"/>
    <property type="match status" value="1"/>
</dbReference>
<dbReference type="InterPro" id="IPR049177">
    <property type="entry name" value="MgtC_SapB_SrpB_YhiD_N"/>
</dbReference>
<reference evidence="9 10" key="1">
    <citation type="submission" date="2014-07" db="EMBL/GenBank/DDBJ databases">
        <title>Draft genome of Clostridium celerecrescens 152B isolated from sediments associated with methane hydrate from Krishna Godavari basin.</title>
        <authorList>
            <person name="Honkalas V.S."/>
            <person name="Dabir A.P."/>
            <person name="Arora P."/>
            <person name="Dhakephalkar P.K."/>
        </authorList>
    </citation>
    <scope>NUCLEOTIDE SEQUENCE [LARGE SCALE GENOMIC DNA]</scope>
    <source>
        <strain evidence="9 10">152B</strain>
    </source>
</reference>
<evidence type="ECO:0000256" key="2">
    <source>
        <dbReference type="ARBA" id="ARBA00009298"/>
    </source>
</evidence>
<dbReference type="GO" id="GO:0005886">
    <property type="term" value="C:plasma membrane"/>
    <property type="evidence" value="ECO:0007669"/>
    <property type="project" value="UniProtKB-SubCell"/>
</dbReference>
<feature type="transmembrane region" description="Helical" evidence="7">
    <location>
        <begin position="41"/>
        <end position="59"/>
    </location>
</feature>
<feature type="transmembrane region" description="Helical" evidence="7">
    <location>
        <begin position="12"/>
        <end position="29"/>
    </location>
</feature>
<keyword evidence="4 7" id="KW-0812">Transmembrane</keyword>
<protein>
    <recommendedName>
        <fullName evidence="8">MgtC/SapB/SrpB/YhiD N-terminal domain-containing protein</fullName>
    </recommendedName>
</protein>
<dbReference type="STRING" id="29354.IO98_17355"/>
<dbReference type="InterPro" id="IPR003416">
    <property type="entry name" value="MgtC/SapB/SrpB/YhiD_fam"/>
</dbReference>
<evidence type="ECO:0000256" key="7">
    <source>
        <dbReference type="SAM" id="Phobius"/>
    </source>
</evidence>
<dbReference type="PRINTS" id="PR01837">
    <property type="entry name" value="MGTCSAPBPROT"/>
</dbReference>
<keyword evidence="5 7" id="KW-1133">Transmembrane helix</keyword>
<dbReference type="AlphaFoldDB" id="A0A084JJ77"/>
<comment type="subcellular location">
    <subcellularLocation>
        <location evidence="1">Cell membrane</location>
        <topology evidence="1">Multi-pass membrane protein</topology>
    </subcellularLocation>
</comment>
<sequence length="228" mass="25310">MASFEPSQLLTTLFRLLLAAWCGGVIGMERRKRHRPAGLRTHMLVCIASTLVMLTNEQITAGTASGDPTRLAAQVISGIGFLGAGTILIDRRNHVRGLTTAAGLWASACLGIAIGAGYYSGALITCLLIMLIVTKFIDVEKWFLRKSSFMEIHVVFDSDESLNCFLEVITGSQYTVYTFEKIDTLMEPNKDGRKPVEATLIIQVPKENHWEIIQRFSESRGIRFIEEI</sequence>
<accession>A0A084JJ77</accession>